<feature type="domain" description="DUF22" evidence="1">
    <location>
        <begin position="15"/>
        <end position="116"/>
    </location>
</feature>
<evidence type="ECO:0000313" key="3">
    <source>
        <dbReference type="Proteomes" id="UP000600363"/>
    </source>
</evidence>
<reference evidence="2" key="1">
    <citation type="journal article" date="2020" name="bioRxiv">
        <title>A rank-normalized archaeal taxonomy based on genome phylogeny resolves widespread incomplete and uneven classifications.</title>
        <authorList>
            <person name="Rinke C."/>
            <person name="Chuvochina M."/>
            <person name="Mussig A.J."/>
            <person name="Chaumeil P.-A."/>
            <person name="Waite D.W."/>
            <person name="Whitman W.B."/>
            <person name="Parks D.H."/>
            <person name="Hugenholtz P."/>
        </authorList>
    </citation>
    <scope>NUCLEOTIDE SEQUENCE</scope>
    <source>
        <strain evidence="2">UBA12518</strain>
    </source>
</reference>
<proteinExistence type="predicted"/>
<gene>
    <name evidence="2" type="ORF">HA299_02185</name>
</gene>
<dbReference type="AlphaFoldDB" id="A0A832VMM2"/>
<dbReference type="EMBL" id="DUIH01000009">
    <property type="protein sequence ID" value="HIH69421.1"/>
    <property type="molecule type" value="Genomic_DNA"/>
</dbReference>
<evidence type="ECO:0000259" key="1">
    <source>
        <dbReference type="Pfam" id="PF01629"/>
    </source>
</evidence>
<dbReference type="Pfam" id="PF01629">
    <property type="entry name" value="DUF22"/>
    <property type="match status" value="1"/>
</dbReference>
<organism evidence="2 3">
    <name type="scientific">Methermicoccus shengliensis</name>
    <dbReference type="NCBI Taxonomy" id="660064"/>
    <lineage>
        <taxon>Archaea</taxon>
        <taxon>Methanobacteriati</taxon>
        <taxon>Methanobacteriota</taxon>
        <taxon>Stenosarchaea group</taxon>
        <taxon>Methanomicrobia</taxon>
        <taxon>Methanosarcinales</taxon>
        <taxon>Methermicoccaceae</taxon>
        <taxon>Methermicoccus</taxon>
    </lineage>
</organism>
<sequence length="147" mass="16526">MSEGEEFERVNLRITTKDGKCVPITVEAAPYEFTVGTRAKWEMMIADEDLDVKKGECVNIRIRPLTLHSHTIALPCAFNQHPIVTALRVHEGRCAPKPVEAQRTVRYVIALALSDGEVRKGDLLGVLNIFPVMFTRNAREPRVVSEE</sequence>
<name>A0A832VMM2_9EURY</name>
<dbReference type="Proteomes" id="UP000600363">
    <property type="component" value="Unassembled WGS sequence"/>
</dbReference>
<dbReference type="InterPro" id="IPR002572">
    <property type="entry name" value="DUF22"/>
</dbReference>
<dbReference type="RefSeq" id="WP_042685322.1">
    <property type="nucleotide sequence ID" value="NZ_DUIH01000009.1"/>
</dbReference>
<comment type="caution">
    <text evidence="2">The sequence shown here is derived from an EMBL/GenBank/DDBJ whole genome shotgun (WGS) entry which is preliminary data.</text>
</comment>
<protein>
    <submittedName>
        <fullName evidence="2">DUF22 domain-containing protein</fullName>
    </submittedName>
</protein>
<evidence type="ECO:0000313" key="2">
    <source>
        <dbReference type="EMBL" id="HIH69421.1"/>
    </source>
</evidence>
<accession>A0A832VMM2</accession>